<dbReference type="EMBL" id="FNNP01000002">
    <property type="protein sequence ID" value="SDW97863.1"/>
    <property type="molecule type" value="Genomic_DNA"/>
</dbReference>
<dbReference type="InterPro" id="IPR051313">
    <property type="entry name" value="Bact_iron-sidero_bind"/>
</dbReference>
<keyword evidence="4" id="KW-0408">Iron</keyword>
<dbReference type="OrthoDB" id="1846031at2"/>
<gene>
    <name evidence="8" type="ORF">SAMN05444358_10298</name>
</gene>
<organism evidence="8 9">
    <name type="scientific">Ruegeria halocynthiae</name>
    <dbReference type="NCBI Taxonomy" id="985054"/>
    <lineage>
        <taxon>Bacteria</taxon>
        <taxon>Pseudomonadati</taxon>
        <taxon>Pseudomonadota</taxon>
        <taxon>Alphaproteobacteria</taxon>
        <taxon>Rhodobacterales</taxon>
        <taxon>Roseobacteraceae</taxon>
        <taxon>Ruegeria</taxon>
    </lineage>
</organism>
<evidence type="ECO:0000256" key="4">
    <source>
        <dbReference type="ARBA" id="ARBA00022496"/>
    </source>
</evidence>
<protein>
    <submittedName>
        <fullName evidence="8">Iron complex transport system substrate-binding protein</fullName>
    </submittedName>
</protein>
<evidence type="ECO:0000313" key="8">
    <source>
        <dbReference type="EMBL" id="SDW97863.1"/>
    </source>
</evidence>
<keyword evidence="4" id="KW-0406">Ion transport</keyword>
<evidence type="ECO:0000256" key="6">
    <source>
        <dbReference type="SAM" id="SignalP"/>
    </source>
</evidence>
<evidence type="ECO:0000256" key="1">
    <source>
        <dbReference type="ARBA" id="ARBA00004196"/>
    </source>
</evidence>
<dbReference type="Proteomes" id="UP000183400">
    <property type="component" value="Unassembled WGS sequence"/>
</dbReference>
<dbReference type="InterPro" id="IPR002491">
    <property type="entry name" value="ABC_transptr_periplasmic_BD"/>
</dbReference>
<dbReference type="PANTHER" id="PTHR30532">
    <property type="entry name" value="IRON III DICITRATE-BINDING PERIPLASMIC PROTEIN"/>
    <property type="match status" value="1"/>
</dbReference>
<reference evidence="9" key="1">
    <citation type="submission" date="2016-10" db="EMBL/GenBank/DDBJ databases">
        <authorList>
            <person name="Varghese N."/>
            <person name="Submissions S."/>
        </authorList>
    </citation>
    <scope>NUCLEOTIDE SEQUENCE [LARGE SCALE GENOMIC DNA]</scope>
    <source>
        <strain evidence="9">DSM 27839</strain>
    </source>
</reference>
<keyword evidence="9" id="KW-1185">Reference proteome</keyword>
<dbReference type="GO" id="GO:1901678">
    <property type="term" value="P:iron coordination entity transport"/>
    <property type="evidence" value="ECO:0007669"/>
    <property type="project" value="UniProtKB-ARBA"/>
</dbReference>
<evidence type="ECO:0000256" key="3">
    <source>
        <dbReference type="ARBA" id="ARBA00022448"/>
    </source>
</evidence>
<proteinExistence type="inferred from homology"/>
<evidence type="ECO:0000256" key="5">
    <source>
        <dbReference type="ARBA" id="ARBA00022729"/>
    </source>
</evidence>
<evidence type="ECO:0000259" key="7">
    <source>
        <dbReference type="PROSITE" id="PS50983"/>
    </source>
</evidence>
<comment type="similarity">
    <text evidence="2">Belongs to the bacterial solute-binding protein 8 family.</text>
</comment>
<evidence type="ECO:0000256" key="2">
    <source>
        <dbReference type="ARBA" id="ARBA00008814"/>
    </source>
</evidence>
<dbReference type="PANTHER" id="PTHR30532:SF24">
    <property type="entry name" value="FERRIC ENTEROBACTIN-BINDING PERIPLASMIC PROTEIN FEPB"/>
    <property type="match status" value="1"/>
</dbReference>
<feature type="chain" id="PRO_5010380921" evidence="6">
    <location>
        <begin position="21"/>
        <end position="328"/>
    </location>
</feature>
<feature type="signal peptide" evidence="6">
    <location>
        <begin position="1"/>
        <end position="20"/>
    </location>
</feature>
<dbReference type="RefSeq" id="WP_074736632.1">
    <property type="nucleotide sequence ID" value="NZ_FNNP01000002.1"/>
</dbReference>
<dbReference type="PROSITE" id="PS50983">
    <property type="entry name" value="FE_B12_PBP"/>
    <property type="match status" value="1"/>
</dbReference>
<name>A0A1H2XY53_9RHOB</name>
<dbReference type="Gene3D" id="3.40.50.1980">
    <property type="entry name" value="Nitrogenase molybdenum iron protein domain"/>
    <property type="match status" value="2"/>
</dbReference>
<keyword evidence="3" id="KW-0813">Transport</keyword>
<accession>A0A1H2XY53</accession>
<dbReference type="GO" id="GO:0030288">
    <property type="term" value="C:outer membrane-bounded periplasmic space"/>
    <property type="evidence" value="ECO:0007669"/>
    <property type="project" value="TreeGrafter"/>
</dbReference>
<dbReference type="STRING" id="985054.SAMN05444358_10298"/>
<dbReference type="Pfam" id="PF01497">
    <property type="entry name" value="Peripla_BP_2"/>
    <property type="match status" value="1"/>
</dbReference>
<feature type="domain" description="Fe/B12 periplasmic-binding" evidence="7">
    <location>
        <begin position="42"/>
        <end position="307"/>
    </location>
</feature>
<sequence>MLRIILTCIALTLCPAGAGADSFPVEIQHRFGTARIASAPKKTVSLSFIGHDFLLALGVKPYALRKWYGTDPYGVWEWGHDALGDAQPIVMQGEINIEQIAAMEPDLILGQWSGMRARDYALLSQIAPTIAPRVEFGDYGTPWQEMQRTVGLATGKSAEAEALIDRIETRFETIRNAHPDWQGATSVMVWAGQTGAYTDRDIRGRFLEDLGFRIPESINERGTLDNFYVLISAEDLSPIDVDALVWIDAGGSAPVLNRMHLRPTLRAFAEGREVYADPMLSAALSHSSPLSLDYALDRIVPLIEAAMDGNPGTVVPSSRDAGILPERQ</sequence>
<comment type="subcellular location">
    <subcellularLocation>
        <location evidence="1">Cell envelope</location>
    </subcellularLocation>
</comment>
<dbReference type="AlphaFoldDB" id="A0A1H2XY53"/>
<keyword evidence="5 6" id="KW-0732">Signal</keyword>
<evidence type="ECO:0000313" key="9">
    <source>
        <dbReference type="Proteomes" id="UP000183400"/>
    </source>
</evidence>
<dbReference type="CDD" id="cd01146">
    <property type="entry name" value="FhuD"/>
    <property type="match status" value="1"/>
</dbReference>
<keyword evidence="4" id="KW-0410">Iron transport</keyword>
<dbReference type="SUPFAM" id="SSF53807">
    <property type="entry name" value="Helical backbone' metal receptor"/>
    <property type="match status" value="1"/>
</dbReference>